<feature type="transmembrane region" description="Helical" evidence="6">
    <location>
        <begin position="28"/>
        <end position="47"/>
    </location>
</feature>
<reference evidence="8" key="1">
    <citation type="journal article" date="2014" name="Int. J. Syst. Evol. Microbiol.">
        <title>Complete genome sequence of Corynebacterium casei LMG S-19264T (=DSM 44701T), isolated from a smear-ripened cheese.</title>
        <authorList>
            <consortium name="US DOE Joint Genome Institute (JGI-PGF)"/>
            <person name="Walter F."/>
            <person name="Albersmeier A."/>
            <person name="Kalinowski J."/>
            <person name="Ruckert C."/>
        </authorList>
    </citation>
    <scope>NUCLEOTIDE SEQUENCE</scope>
    <source>
        <strain evidence="8">KCTC 12343</strain>
    </source>
</reference>
<keyword evidence="6" id="KW-1003">Cell membrane</keyword>
<dbReference type="CDD" id="cd06662">
    <property type="entry name" value="SURF1"/>
    <property type="match status" value="1"/>
</dbReference>
<reference evidence="9 10" key="2">
    <citation type="submission" date="2019-02" db="EMBL/GenBank/DDBJ databases">
        <title>Draft Genome Sequences of Six Type Strains of the Genus Massilia.</title>
        <authorList>
            <person name="Miess H."/>
            <person name="Frediansyhah A."/>
            <person name="Gross H."/>
        </authorList>
    </citation>
    <scope>NUCLEOTIDE SEQUENCE [LARGE SCALE GENOMIC DNA]</scope>
    <source>
        <strain evidence="9 10">DSM 17472</strain>
    </source>
</reference>
<feature type="transmembrane region" description="Helical" evidence="6">
    <location>
        <begin position="290"/>
        <end position="310"/>
    </location>
</feature>
<keyword evidence="10" id="KW-1185">Reference proteome</keyword>
<keyword evidence="5 6" id="KW-0472">Membrane</keyword>
<dbReference type="RefSeq" id="WP_131145649.1">
    <property type="nucleotide sequence ID" value="NZ_BMWV01000003.1"/>
</dbReference>
<dbReference type="PROSITE" id="PS50895">
    <property type="entry name" value="SURF1"/>
    <property type="match status" value="1"/>
</dbReference>
<evidence type="ECO:0000313" key="8">
    <source>
        <dbReference type="EMBL" id="GGY35029.1"/>
    </source>
</evidence>
<evidence type="ECO:0000313" key="11">
    <source>
        <dbReference type="Proteomes" id="UP000628442"/>
    </source>
</evidence>
<evidence type="ECO:0000256" key="1">
    <source>
        <dbReference type="ARBA" id="ARBA00004370"/>
    </source>
</evidence>
<evidence type="ECO:0000256" key="7">
    <source>
        <dbReference type="SAM" id="MobiDB-lite"/>
    </source>
</evidence>
<gene>
    <name evidence="9" type="ORF">EYF70_12205</name>
    <name evidence="8" type="ORF">GCM10007387_16250</name>
</gene>
<dbReference type="Proteomes" id="UP000628442">
    <property type="component" value="Unassembled WGS sequence"/>
</dbReference>
<feature type="region of interest" description="Disordered" evidence="7">
    <location>
        <begin position="1"/>
        <end position="20"/>
    </location>
</feature>
<evidence type="ECO:0000256" key="3">
    <source>
        <dbReference type="ARBA" id="ARBA00022692"/>
    </source>
</evidence>
<feature type="compositionally biased region" description="Polar residues" evidence="7">
    <location>
        <begin position="164"/>
        <end position="174"/>
    </location>
</feature>
<comment type="similarity">
    <text evidence="2 6">Belongs to the SURF1 family.</text>
</comment>
<name>A0A411WXW2_9BURK</name>
<evidence type="ECO:0000313" key="10">
    <source>
        <dbReference type="Proteomes" id="UP000292307"/>
    </source>
</evidence>
<proteinExistence type="inferred from homology"/>
<evidence type="ECO:0000256" key="2">
    <source>
        <dbReference type="ARBA" id="ARBA00007165"/>
    </source>
</evidence>
<accession>A0A411WXW2</accession>
<protein>
    <recommendedName>
        <fullName evidence="6">SURF1-like protein</fullName>
    </recommendedName>
</protein>
<keyword evidence="4 6" id="KW-1133">Transmembrane helix</keyword>
<dbReference type="EMBL" id="CP036401">
    <property type="protein sequence ID" value="QBI01528.1"/>
    <property type="molecule type" value="Genomic_DNA"/>
</dbReference>
<evidence type="ECO:0000313" key="9">
    <source>
        <dbReference type="EMBL" id="QBI01528.1"/>
    </source>
</evidence>
<feature type="region of interest" description="Disordered" evidence="7">
    <location>
        <begin position="141"/>
        <end position="184"/>
    </location>
</feature>
<dbReference type="AlphaFoldDB" id="A0A411WXW2"/>
<dbReference type="Pfam" id="PF02104">
    <property type="entry name" value="SURF1"/>
    <property type="match status" value="1"/>
</dbReference>
<reference evidence="8" key="3">
    <citation type="submission" date="2022-12" db="EMBL/GenBank/DDBJ databases">
        <authorList>
            <person name="Sun Q."/>
            <person name="Kim S."/>
        </authorList>
    </citation>
    <scope>NUCLEOTIDE SEQUENCE</scope>
    <source>
        <strain evidence="8">KCTC 12343</strain>
    </source>
</reference>
<dbReference type="PANTHER" id="PTHR23427">
    <property type="entry name" value="SURFEIT LOCUS PROTEIN"/>
    <property type="match status" value="1"/>
</dbReference>
<evidence type="ECO:0000256" key="6">
    <source>
        <dbReference type="RuleBase" id="RU363076"/>
    </source>
</evidence>
<dbReference type="Proteomes" id="UP000292307">
    <property type="component" value="Chromosome"/>
</dbReference>
<dbReference type="InterPro" id="IPR045214">
    <property type="entry name" value="Surf1/Surf4"/>
</dbReference>
<dbReference type="OrthoDB" id="9807214at2"/>
<comment type="subcellular location">
    <subcellularLocation>
        <location evidence="6">Cell membrane</location>
        <topology evidence="6">Multi-pass membrane protein</topology>
    </subcellularLocation>
    <subcellularLocation>
        <location evidence="1">Membrane</location>
    </subcellularLocation>
</comment>
<organism evidence="8 11">
    <name type="scientific">Pseudoduganella albidiflava</name>
    <dbReference type="NCBI Taxonomy" id="321983"/>
    <lineage>
        <taxon>Bacteria</taxon>
        <taxon>Pseudomonadati</taxon>
        <taxon>Pseudomonadota</taxon>
        <taxon>Betaproteobacteria</taxon>
        <taxon>Burkholderiales</taxon>
        <taxon>Oxalobacteraceae</taxon>
        <taxon>Telluria group</taxon>
        <taxon>Pseudoduganella</taxon>
    </lineage>
</organism>
<evidence type="ECO:0000256" key="4">
    <source>
        <dbReference type="ARBA" id="ARBA00022989"/>
    </source>
</evidence>
<sequence>MTDAPPRGAASTPQRAARAAGPSRGTRIALAAAAAFFFCAFVSLGSWQVKRLLWKQDLIARVDARVHAEPVPAPRAAEWPRVAADTHEYLRVAIRGTFLYEYTTRVQTTTALGIGFWLMTPLCTEEGIVFVNRGFVPMRSGDLKLPPPPKASRDVCAQVRGLSPQKQKQGSDPTGRSRGFEEHCSSPAERCGLARPHSSLTPGLASGVASDVEITGLLRLPEPKGRILRENDPANDRWYTRDIGPIAQARGMPQAAPFFVDAPRGQEYPRDASEKPTGGLTVIAFPNNHLVYALTWFGLAAMVAGGYYLVLRYDRRRTRETDEETG</sequence>
<dbReference type="GO" id="GO:0005886">
    <property type="term" value="C:plasma membrane"/>
    <property type="evidence" value="ECO:0007669"/>
    <property type="project" value="UniProtKB-SubCell"/>
</dbReference>
<dbReference type="EMBL" id="BMWV01000003">
    <property type="protein sequence ID" value="GGY35029.1"/>
    <property type="molecule type" value="Genomic_DNA"/>
</dbReference>
<keyword evidence="3 6" id="KW-0812">Transmembrane</keyword>
<dbReference type="PANTHER" id="PTHR23427:SF2">
    <property type="entry name" value="SURFEIT LOCUS PROTEIN 1"/>
    <property type="match status" value="1"/>
</dbReference>
<dbReference type="InterPro" id="IPR002994">
    <property type="entry name" value="Surf1/Shy1"/>
</dbReference>
<evidence type="ECO:0000256" key="5">
    <source>
        <dbReference type="ARBA" id="ARBA00023136"/>
    </source>
</evidence>